<evidence type="ECO:0000256" key="3">
    <source>
        <dbReference type="ARBA" id="ARBA00022679"/>
    </source>
</evidence>
<feature type="domain" description="AlgX/AlgJ SGNH hydrolase-like" evidence="9">
    <location>
        <begin position="38"/>
        <end position="297"/>
    </location>
</feature>
<dbReference type="GO" id="GO:0042121">
    <property type="term" value="P:alginic acid biosynthetic process"/>
    <property type="evidence" value="ECO:0007669"/>
    <property type="project" value="UniProtKB-UniPathway"/>
</dbReference>
<dbReference type="Pfam" id="PF16822">
    <property type="entry name" value="ALGX"/>
    <property type="match status" value="1"/>
</dbReference>
<dbReference type="OrthoDB" id="6790279at2"/>
<proteinExistence type="predicted"/>
<dbReference type="UniPathway" id="UPA00286"/>
<dbReference type="KEGG" id="pory:EJA05_13565"/>
<evidence type="ECO:0000256" key="4">
    <source>
        <dbReference type="ARBA" id="ARBA00022729"/>
    </source>
</evidence>
<reference evidence="10 11" key="1">
    <citation type="submission" date="2018-12" db="EMBL/GenBank/DDBJ databases">
        <authorList>
            <person name="Li S."/>
            <person name="Yang R."/>
            <person name="Chen G."/>
            <person name="Zou L."/>
            <person name="Zhang C."/>
            <person name="Chen Y."/>
            <person name="Liu Z."/>
            <person name="Li Y."/>
            <person name="Yan Y."/>
            <person name="Huang M."/>
            <person name="Chen T."/>
        </authorList>
    </citation>
    <scope>NUCLEOTIDE SEQUENCE [LARGE SCALE GENOMIC DNA]</scope>
    <source>
        <strain evidence="10 11">1257</strain>
    </source>
</reference>
<keyword evidence="3" id="KW-0808">Transferase</keyword>
<keyword evidence="7" id="KW-0012">Acyltransferase</keyword>
<dbReference type="GO" id="GO:0042597">
    <property type="term" value="C:periplasmic space"/>
    <property type="evidence" value="ECO:0007669"/>
    <property type="project" value="UniProtKB-SubCell"/>
</dbReference>
<protein>
    <submittedName>
        <fullName evidence="10">Twin-arginine translocation pathway signal</fullName>
    </submittedName>
</protein>
<dbReference type="CDD" id="cd14443">
    <property type="entry name" value="AlgX_N_like_2"/>
    <property type="match status" value="1"/>
</dbReference>
<evidence type="ECO:0000256" key="2">
    <source>
        <dbReference type="ARBA" id="ARBA00005182"/>
    </source>
</evidence>
<evidence type="ECO:0000313" key="11">
    <source>
        <dbReference type="Proteomes" id="UP000268230"/>
    </source>
</evidence>
<keyword evidence="4 8" id="KW-0732">Signal</keyword>
<dbReference type="AlphaFoldDB" id="A0A3Q8U149"/>
<comment type="subcellular location">
    <subcellularLocation>
        <location evidence="1">Periplasm</location>
    </subcellularLocation>
</comment>
<name>A0A3Q8U149_9PSED</name>
<comment type="pathway">
    <text evidence="2">Glycan biosynthesis; alginate biosynthesis.</text>
</comment>
<evidence type="ECO:0000259" key="9">
    <source>
        <dbReference type="Pfam" id="PF16822"/>
    </source>
</evidence>
<dbReference type="Proteomes" id="UP000268230">
    <property type="component" value="Chromosome"/>
</dbReference>
<accession>A0A3Q8U149</accession>
<feature type="chain" id="PRO_5018613033" evidence="8">
    <location>
        <begin position="33"/>
        <end position="331"/>
    </location>
</feature>
<dbReference type="GO" id="GO:0016746">
    <property type="term" value="F:acyltransferase activity"/>
    <property type="evidence" value="ECO:0007669"/>
    <property type="project" value="UniProtKB-KW"/>
</dbReference>
<sequence length="331" mass="36113">MLPSSVLTRSFKGLAASLLAASIGFAVPAAQADDSSIVLRGNDGWLFPGWGSLTEVDSRGIEASTALIKDAQQALAARGVQLQVLVLPDKTRFYQDKLPAGKALSPAVQQRYQTILASLRKAGISAIDDEAVLRQLKDGGKDVFYRTDQHWTQAAADATAQATAEQARRDVPALKGTAGSGMQLGSEFKERRYGDLAERFLTPEQRKQTGRETFTVRRQAAANGLLDDAPAPLHVTGHSMVQPYFGFPQKLSNSIDRPVSVNWKPGNVGQWIMLLEYLESADFKRNPPQVLVWQMFEPTYAQGPQASGLWDNASIMSADSWRQRLRAAAGK</sequence>
<organism evidence="10 11">
    <name type="scientific">Pseudomonas entomophila</name>
    <dbReference type="NCBI Taxonomy" id="312306"/>
    <lineage>
        <taxon>Bacteria</taxon>
        <taxon>Pseudomonadati</taxon>
        <taxon>Pseudomonadota</taxon>
        <taxon>Gammaproteobacteria</taxon>
        <taxon>Pseudomonadales</taxon>
        <taxon>Pseudomonadaceae</taxon>
        <taxon>Pseudomonas</taxon>
    </lineage>
</organism>
<keyword evidence="5" id="KW-0574">Periplasm</keyword>
<feature type="signal peptide" evidence="8">
    <location>
        <begin position="1"/>
        <end position="32"/>
    </location>
</feature>
<evidence type="ECO:0000256" key="1">
    <source>
        <dbReference type="ARBA" id="ARBA00004418"/>
    </source>
</evidence>
<evidence type="ECO:0000256" key="8">
    <source>
        <dbReference type="SAM" id="SignalP"/>
    </source>
</evidence>
<evidence type="ECO:0000256" key="5">
    <source>
        <dbReference type="ARBA" id="ARBA00022764"/>
    </source>
</evidence>
<evidence type="ECO:0000313" key="10">
    <source>
        <dbReference type="EMBL" id="AZL68697.1"/>
    </source>
</evidence>
<evidence type="ECO:0000256" key="6">
    <source>
        <dbReference type="ARBA" id="ARBA00022841"/>
    </source>
</evidence>
<gene>
    <name evidence="10" type="ORF">EJA05_13565</name>
</gene>
<keyword evidence="6" id="KW-0016">Alginate biosynthesis</keyword>
<dbReference type="EMBL" id="CP034338">
    <property type="protein sequence ID" value="AZL68697.1"/>
    <property type="molecule type" value="Genomic_DNA"/>
</dbReference>
<evidence type="ECO:0000256" key="7">
    <source>
        <dbReference type="ARBA" id="ARBA00023315"/>
    </source>
</evidence>
<dbReference type="InterPro" id="IPR031811">
    <property type="entry name" value="ALGX/ALGJ_SGNH-like"/>
</dbReference>